<organism evidence="1 2">
    <name type="scientific">Scortum barcoo</name>
    <name type="common">barcoo grunter</name>
    <dbReference type="NCBI Taxonomy" id="214431"/>
    <lineage>
        <taxon>Eukaryota</taxon>
        <taxon>Metazoa</taxon>
        <taxon>Chordata</taxon>
        <taxon>Craniata</taxon>
        <taxon>Vertebrata</taxon>
        <taxon>Euteleostomi</taxon>
        <taxon>Actinopterygii</taxon>
        <taxon>Neopterygii</taxon>
        <taxon>Teleostei</taxon>
        <taxon>Neoteleostei</taxon>
        <taxon>Acanthomorphata</taxon>
        <taxon>Eupercaria</taxon>
        <taxon>Centrarchiformes</taxon>
        <taxon>Terapontoidei</taxon>
        <taxon>Terapontidae</taxon>
        <taxon>Scortum</taxon>
    </lineage>
</organism>
<evidence type="ECO:0000313" key="2">
    <source>
        <dbReference type="Proteomes" id="UP000831701"/>
    </source>
</evidence>
<protein>
    <submittedName>
        <fullName evidence="1">Uncharacterized protein</fullName>
    </submittedName>
</protein>
<comment type="caution">
    <text evidence="1">The sequence shown here is derived from an EMBL/GenBank/DDBJ whole genome shotgun (WGS) entry which is preliminary data.</text>
</comment>
<dbReference type="EMBL" id="CM041554">
    <property type="protein sequence ID" value="KAI3351214.1"/>
    <property type="molecule type" value="Genomic_DNA"/>
</dbReference>
<accession>A0ACB8V6K9</accession>
<sequence>MSHREEASGEDPGHAGETMSVRLAWERLGVPPEELEEVSRAQNTHCEQAADSSYIQDSSFTLKQLFPPAFCSIKD</sequence>
<keyword evidence="2" id="KW-1185">Reference proteome</keyword>
<proteinExistence type="predicted"/>
<evidence type="ECO:0000313" key="1">
    <source>
        <dbReference type="EMBL" id="KAI3351214.1"/>
    </source>
</evidence>
<name>A0ACB8V6K9_9TELE</name>
<reference evidence="1" key="1">
    <citation type="submission" date="2022-04" db="EMBL/GenBank/DDBJ databases">
        <title>Jade perch genome.</title>
        <authorList>
            <person name="Chao B."/>
        </authorList>
    </citation>
    <scope>NUCLEOTIDE SEQUENCE</scope>
    <source>
        <strain evidence="1">CB-2022</strain>
    </source>
</reference>
<dbReference type="Proteomes" id="UP000831701">
    <property type="component" value="Chromosome 24"/>
</dbReference>
<gene>
    <name evidence="1" type="ORF">L3Q82_005767</name>
</gene>